<organism evidence="2 3">
    <name type="scientific">Chromobacterium amazonense</name>
    <dbReference type="NCBI Taxonomy" id="1382803"/>
    <lineage>
        <taxon>Bacteria</taxon>
        <taxon>Pseudomonadati</taxon>
        <taxon>Pseudomonadota</taxon>
        <taxon>Betaproteobacteria</taxon>
        <taxon>Neisseriales</taxon>
        <taxon>Chromobacteriaceae</taxon>
        <taxon>Chromobacterium</taxon>
    </lineage>
</organism>
<feature type="region of interest" description="Disordered" evidence="1">
    <location>
        <begin position="1"/>
        <end position="23"/>
    </location>
</feature>
<reference evidence="2 3" key="1">
    <citation type="submission" date="2017-01" db="EMBL/GenBank/DDBJ databases">
        <title>New insights into the genetic diversity of Chromobacterium isolated from tropical freshwater lake.</title>
        <authorList>
            <person name="Santos A.B."/>
            <person name="Nascimento A.M."/>
            <person name="Da Silva P.C."/>
        </authorList>
    </citation>
    <scope>NUCLEOTIDE SEQUENCE [LARGE SCALE GENOMIC DNA]</scope>
    <source>
        <strain evidence="2 3">56AF</strain>
    </source>
</reference>
<evidence type="ECO:0000313" key="3">
    <source>
        <dbReference type="Proteomes" id="UP000239469"/>
    </source>
</evidence>
<gene>
    <name evidence="2" type="ORF">BUE93_04385</name>
</gene>
<dbReference type="EMBL" id="MTBD01000007">
    <property type="protein sequence ID" value="PRP71884.1"/>
    <property type="molecule type" value="Genomic_DNA"/>
</dbReference>
<name>A0A2S9X840_9NEIS</name>
<feature type="region of interest" description="Disordered" evidence="1">
    <location>
        <begin position="36"/>
        <end position="62"/>
    </location>
</feature>
<dbReference type="Proteomes" id="UP000239469">
    <property type="component" value="Unassembled WGS sequence"/>
</dbReference>
<proteinExistence type="predicted"/>
<evidence type="ECO:0000256" key="1">
    <source>
        <dbReference type="SAM" id="MobiDB-lite"/>
    </source>
</evidence>
<protein>
    <submittedName>
        <fullName evidence="2">Uncharacterized protein</fullName>
    </submittedName>
</protein>
<sequence length="62" mass="6727">MGQVAAQHMTIHETGHKQTSPARVQMEDFEIRNGVRFADDDSLAGSARRTGKGTVPPVPLQP</sequence>
<dbReference type="AlphaFoldDB" id="A0A2S9X840"/>
<comment type="caution">
    <text evidence="2">The sequence shown here is derived from an EMBL/GenBank/DDBJ whole genome shotgun (WGS) entry which is preliminary data.</text>
</comment>
<accession>A0A2S9X840</accession>
<evidence type="ECO:0000313" key="2">
    <source>
        <dbReference type="EMBL" id="PRP71884.1"/>
    </source>
</evidence>